<dbReference type="PANTHER" id="PTHR44858">
    <property type="entry name" value="TETRATRICOPEPTIDE REPEAT PROTEIN 6"/>
    <property type="match status" value="1"/>
</dbReference>
<reference evidence="6" key="1">
    <citation type="submission" date="2023-09" db="EMBL/GenBank/DDBJ databases">
        <title>Paenibacillus sp. chi10 Genome sequencing and assembly.</title>
        <authorList>
            <person name="Kim I."/>
        </authorList>
    </citation>
    <scope>NUCLEOTIDE SEQUENCE [LARGE SCALE GENOMIC DNA]</scope>
    <source>
        <strain evidence="6">chi10</strain>
    </source>
</reference>
<dbReference type="GO" id="GO:0046813">
    <property type="term" value="P:receptor-mediated virion attachment to host cell"/>
    <property type="evidence" value="ECO:0007669"/>
    <property type="project" value="TreeGrafter"/>
</dbReference>
<dbReference type="RefSeq" id="WP_315744722.1">
    <property type="nucleotide sequence ID" value="NZ_JAVYAA010000002.1"/>
</dbReference>
<dbReference type="InterPro" id="IPR019734">
    <property type="entry name" value="TPR_rpt"/>
</dbReference>
<keyword evidence="6" id="KW-1185">Reference proteome</keyword>
<evidence type="ECO:0000256" key="3">
    <source>
        <dbReference type="PROSITE-ProRule" id="PRU00339"/>
    </source>
</evidence>
<feature type="repeat" description="TPR" evidence="3">
    <location>
        <begin position="248"/>
        <end position="281"/>
    </location>
</feature>
<keyword evidence="4" id="KW-1133">Transmembrane helix</keyword>
<evidence type="ECO:0000256" key="2">
    <source>
        <dbReference type="ARBA" id="ARBA00022803"/>
    </source>
</evidence>
<keyword evidence="4" id="KW-0472">Membrane</keyword>
<dbReference type="EMBL" id="JAVYAA010000002">
    <property type="protein sequence ID" value="MDT8976249.1"/>
    <property type="molecule type" value="Genomic_DNA"/>
</dbReference>
<dbReference type="SUPFAM" id="SSF48452">
    <property type="entry name" value="TPR-like"/>
    <property type="match status" value="1"/>
</dbReference>
<name>A0AAJ2JV54_9BACL</name>
<evidence type="ECO:0008006" key="7">
    <source>
        <dbReference type="Google" id="ProtNLM"/>
    </source>
</evidence>
<evidence type="ECO:0000256" key="4">
    <source>
        <dbReference type="SAM" id="Phobius"/>
    </source>
</evidence>
<organism evidence="5 6">
    <name type="scientific">Paenibacillus suaedae</name>
    <dbReference type="NCBI Taxonomy" id="3077233"/>
    <lineage>
        <taxon>Bacteria</taxon>
        <taxon>Bacillati</taxon>
        <taxon>Bacillota</taxon>
        <taxon>Bacilli</taxon>
        <taxon>Bacillales</taxon>
        <taxon>Paenibacillaceae</taxon>
        <taxon>Paenibacillus</taxon>
    </lineage>
</organism>
<feature type="transmembrane region" description="Helical" evidence="4">
    <location>
        <begin position="406"/>
        <end position="427"/>
    </location>
</feature>
<protein>
    <recommendedName>
        <fullName evidence="7">Tetratricopeptide repeat protein</fullName>
    </recommendedName>
</protein>
<dbReference type="InterPro" id="IPR011990">
    <property type="entry name" value="TPR-like_helical_dom_sf"/>
</dbReference>
<dbReference type="Gene3D" id="1.25.40.10">
    <property type="entry name" value="Tetratricopeptide repeat domain"/>
    <property type="match status" value="1"/>
</dbReference>
<dbReference type="GO" id="GO:0009279">
    <property type="term" value="C:cell outer membrane"/>
    <property type="evidence" value="ECO:0007669"/>
    <property type="project" value="TreeGrafter"/>
</dbReference>
<keyword evidence="4" id="KW-0812">Transmembrane</keyword>
<accession>A0AAJ2JV54</accession>
<evidence type="ECO:0000313" key="6">
    <source>
        <dbReference type="Proteomes" id="UP001250538"/>
    </source>
</evidence>
<dbReference type="SMART" id="SM00028">
    <property type="entry name" value="TPR"/>
    <property type="match status" value="2"/>
</dbReference>
<gene>
    <name evidence="5" type="ORF">RQP50_08325</name>
</gene>
<keyword evidence="2 3" id="KW-0802">TPR repeat</keyword>
<proteinExistence type="predicted"/>
<dbReference type="PROSITE" id="PS50005">
    <property type="entry name" value="TPR"/>
    <property type="match status" value="1"/>
</dbReference>
<comment type="caution">
    <text evidence="5">The sequence shown here is derived from an EMBL/GenBank/DDBJ whole genome shotgun (WGS) entry which is preliminary data.</text>
</comment>
<feature type="transmembrane region" description="Helical" evidence="4">
    <location>
        <begin position="382"/>
        <end position="400"/>
    </location>
</feature>
<dbReference type="InterPro" id="IPR050498">
    <property type="entry name" value="Ycf3"/>
</dbReference>
<keyword evidence="1" id="KW-0677">Repeat</keyword>
<sequence>MNVWDVLGIEPTEDDSVISSAYAKKLTLEHPENDPQWKEMLHEAYEVALKLARKISAATASSSMTQIDHGERLEEPYEHMASAREEVAVSTAYPYPANPIQVFLGRVSELYSNFTNRIQPSSWKALFQENAEWDIKNPQLRDEMVMFLEEKHYFPMAVWAVLEKTFRFLEHEEELRERHAGEIIDYIFEQVNGTMELTYDCFIDADIDFDIDRYLYLREMAQYMLMQGELEEVGAYLSEAHEWFQDDPDLELMRGKYFEAIGEMEQAMDCFNQVIAMKPDEFEGRWHRAQLLYKLEQYEAALADCNRLLQIEEKQQDALMLSIHCYTQLGQLKEARMKLQQSNDIDNVHDILRYVHGIKLFNKYRYAQEVEEKGQRQARKQISLFLVYYYLRLTWLYLLIYVGLQLFISVPLVVTVVWLAVMVWNGWKTFKTYRMMTT</sequence>
<dbReference type="AlphaFoldDB" id="A0AAJ2JV54"/>
<evidence type="ECO:0000256" key="1">
    <source>
        <dbReference type="ARBA" id="ARBA00022737"/>
    </source>
</evidence>
<dbReference type="Pfam" id="PF13181">
    <property type="entry name" value="TPR_8"/>
    <property type="match status" value="1"/>
</dbReference>
<dbReference type="Proteomes" id="UP001250538">
    <property type="component" value="Unassembled WGS sequence"/>
</dbReference>
<evidence type="ECO:0000313" key="5">
    <source>
        <dbReference type="EMBL" id="MDT8976249.1"/>
    </source>
</evidence>
<dbReference type="PANTHER" id="PTHR44858:SF1">
    <property type="entry name" value="UDP-N-ACETYLGLUCOSAMINE--PEPTIDE N-ACETYLGLUCOSAMINYLTRANSFERASE SPINDLY-RELATED"/>
    <property type="match status" value="1"/>
</dbReference>